<dbReference type="EMBL" id="JAUSYA010000001">
    <property type="protein sequence ID" value="MDQ0687549.1"/>
    <property type="molecule type" value="Genomic_DNA"/>
</dbReference>
<feature type="compositionally biased region" description="Basic and acidic residues" evidence="1">
    <location>
        <begin position="266"/>
        <end position="290"/>
    </location>
</feature>
<feature type="compositionally biased region" description="Low complexity" evidence="1">
    <location>
        <begin position="52"/>
        <end position="70"/>
    </location>
</feature>
<organism evidence="2 3">
    <name type="scientific">Streptomyces achromogenes</name>
    <dbReference type="NCBI Taxonomy" id="67255"/>
    <lineage>
        <taxon>Bacteria</taxon>
        <taxon>Bacillati</taxon>
        <taxon>Actinomycetota</taxon>
        <taxon>Actinomycetes</taxon>
        <taxon>Kitasatosporales</taxon>
        <taxon>Streptomycetaceae</taxon>
        <taxon>Streptomyces</taxon>
    </lineage>
</organism>
<dbReference type="Proteomes" id="UP001243364">
    <property type="component" value="Unassembled WGS sequence"/>
</dbReference>
<name>A0ABU0QA60_STRAH</name>
<keyword evidence="3" id="KW-1185">Reference proteome</keyword>
<feature type="compositionally biased region" description="Low complexity" evidence="1">
    <location>
        <begin position="20"/>
        <end position="33"/>
    </location>
</feature>
<feature type="region of interest" description="Disordered" evidence="1">
    <location>
        <begin position="52"/>
        <end position="86"/>
    </location>
</feature>
<evidence type="ECO:0000313" key="3">
    <source>
        <dbReference type="Proteomes" id="UP001243364"/>
    </source>
</evidence>
<feature type="region of interest" description="Disordered" evidence="1">
    <location>
        <begin position="261"/>
        <end position="300"/>
    </location>
</feature>
<feature type="compositionally biased region" description="Polar residues" evidence="1">
    <location>
        <begin position="75"/>
        <end position="86"/>
    </location>
</feature>
<reference evidence="2 3" key="1">
    <citation type="submission" date="2023-07" db="EMBL/GenBank/DDBJ databases">
        <title>Comparative genomics of wheat-associated soil bacteria to identify genetic determinants of phenazine resistance.</title>
        <authorList>
            <person name="Mouncey N."/>
        </authorList>
    </citation>
    <scope>NUCLEOTIDE SEQUENCE [LARGE SCALE GENOMIC DNA]</scope>
    <source>
        <strain evidence="2 3">W4I19-2</strain>
    </source>
</reference>
<proteinExistence type="predicted"/>
<evidence type="ECO:0008006" key="4">
    <source>
        <dbReference type="Google" id="ProtNLM"/>
    </source>
</evidence>
<sequence>MSTPRPSSRPTCPPRPSGPAGPTRPGRPSRPVRALTAVLAAGTLLATAAACSGGQDGASSASSASSVAASPVAERTTTASPGKKTLTSAGARTALITEGDLEDDWNQVPNAASWEDKLLIGTVDAQQFLTGKTQAADCQRLLDGLYGDDLLGRPSGASALTGFTQGDSRLLYQVAAYDRDDLDKSLDWLGSLTTECDQFDAKASDGSTRTVQVVEASLPKAGDAREGITVTVKGTSGGSPVTLTLDVAAVRVGNDAITVTNGGYDGADHDSTKDAVSHGTTRLKDVREGRTPAPEPSEFD</sequence>
<evidence type="ECO:0000313" key="2">
    <source>
        <dbReference type="EMBL" id="MDQ0687549.1"/>
    </source>
</evidence>
<feature type="compositionally biased region" description="Low complexity" evidence="1">
    <location>
        <begin position="1"/>
        <end position="10"/>
    </location>
</feature>
<gene>
    <name evidence="2" type="ORF">QFZ56_006512</name>
</gene>
<feature type="region of interest" description="Disordered" evidence="1">
    <location>
        <begin position="1"/>
        <end position="33"/>
    </location>
</feature>
<comment type="caution">
    <text evidence="2">The sequence shown here is derived from an EMBL/GenBank/DDBJ whole genome shotgun (WGS) entry which is preliminary data.</text>
</comment>
<accession>A0ABU0QA60</accession>
<protein>
    <recommendedName>
        <fullName evidence="4">Lipoprotein</fullName>
    </recommendedName>
</protein>
<evidence type="ECO:0000256" key="1">
    <source>
        <dbReference type="SAM" id="MobiDB-lite"/>
    </source>
</evidence>